<evidence type="ECO:0000313" key="3">
    <source>
        <dbReference type="Proteomes" id="UP001520654"/>
    </source>
</evidence>
<proteinExistence type="predicted"/>
<protein>
    <submittedName>
        <fullName evidence="2">Uncharacterized protein</fullName>
    </submittedName>
</protein>
<reference evidence="2 3" key="1">
    <citation type="submission" date="2021-08" db="EMBL/GenBank/DDBJ databases">
        <title>Genomic Architecture of Streptomyces flavotricini NGL1 and Streptomyces erythrochromogenes HMS4 With Differential Plant Beneficial attributes and laccase production capabilities.</title>
        <authorList>
            <person name="Salwan R."/>
            <person name="Kaur R."/>
            <person name="Sharma V."/>
        </authorList>
    </citation>
    <scope>NUCLEOTIDE SEQUENCE [LARGE SCALE GENOMIC DNA]</scope>
    <source>
        <strain evidence="2 3">NGL1</strain>
    </source>
</reference>
<evidence type="ECO:0000313" key="2">
    <source>
        <dbReference type="EMBL" id="MCC0094807.1"/>
    </source>
</evidence>
<dbReference type="Proteomes" id="UP001520654">
    <property type="component" value="Unassembled WGS sequence"/>
</dbReference>
<gene>
    <name evidence="2" type="ORF">K7B10_08420</name>
</gene>
<feature type="coiled-coil region" evidence="1">
    <location>
        <begin position="320"/>
        <end position="361"/>
    </location>
</feature>
<organism evidence="2 3">
    <name type="scientific">Streptomyces flavotricini</name>
    <dbReference type="NCBI Taxonomy" id="66888"/>
    <lineage>
        <taxon>Bacteria</taxon>
        <taxon>Bacillati</taxon>
        <taxon>Actinomycetota</taxon>
        <taxon>Actinomycetes</taxon>
        <taxon>Kitasatosporales</taxon>
        <taxon>Streptomycetaceae</taxon>
        <taxon>Streptomyces</taxon>
    </lineage>
</organism>
<dbReference type="EMBL" id="JAINUL010000001">
    <property type="protein sequence ID" value="MCC0094807.1"/>
    <property type="molecule type" value="Genomic_DNA"/>
</dbReference>
<accession>A0ABS8E2I9</accession>
<keyword evidence="1" id="KW-0175">Coiled coil</keyword>
<name>A0ABS8E2I9_9ACTN</name>
<keyword evidence="3" id="KW-1185">Reference proteome</keyword>
<evidence type="ECO:0000256" key="1">
    <source>
        <dbReference type="SAM" id="Coils"/>
    </source>
</evidence>
<comment type="caution">
    <text evidence="2">The sequence shown here is derived from an EMBL/GenBank/DDBJ whole genome shotgun (WGS) entry which is preliminary data.</text>
</comment>
<sequence length="541" mass="60462">MVVSTRQDFVTTSAHVERQLYAWLEGKRYDTSALDEGRNDIAPNVTLDQDSSSGQHGAYTRWRMRETPSPQIGTWQSTLVVRADLQDDQRRTWIQVDIENRPSLPGRFPTPANTPGIARLLLDALDAGDGLAEVKAKPTFIEPEDVPEVIEELCDTERRLPIVVASVPYGVDADGWAEGTVEQAFKHLPGLATLYVLSPEAQPAFNEVLGFHPVFGGGIRTYLPGVDPAWKPDAQRHPVMSRRAIEADIRKAGKILAALPQRQAQRHPLPEALASLPILRTRPRPQTHGSEVERLTSDNTTLREMLDEAGESEIAQAKRISDLNSDLDAADLTADQLRGENEELYDQFQAAQRQVRFLQERLTEAGQYELAYAAPVAPDITYPETFSDLLDRFGELPYLSFTGKEKTTRDLDSQSVDNWLQVAWDGLLALNHFAEVSAKGEASGDFLSWCKGEKSRSYPFPAAKVAMRESDRVAQDEKMRKQRMLPVPEEVEEKGVVFMQAHLKIGLGNTVAPRLHFYDDTPRTGVVYVGYLGPHLRNTRT</sequence>